<dbReference type="SUPFAM" id="SSF53167">
    <property type="entry name" value="Purine and uridine phosphorylases"/>
    <property type="match status" value="1"/>
</dbReference>
<dbReference type="Gene3D" id="3.40.50.1580">
    <property type="entry name" value="Nucleoside phosphorylase domain"/>
    <property type="match status" value="1"/>
</dbReference>
<dbReference type="EMBL" id="CP048000">
    <property type="protein sequence ID" value="QHQ61698.1"/>
    <property type="molecule type" value="Genomic_DNA"/>
</dbReference>
<dbReference type="GO" id="GO:0003913">
    <property type="term" value="F:DNA photolyase activity"/>
    <property type="evidence" value="ECO:0007669"/>
    <property type="project" value="TreeGrafter"/>
</dbReference>
<dbReference type="PANTHER" id="PTHR37822:SF2">
    <property type="entry name" value="SPORE PHOTOPRODUCT LYASE"/>
    <property type="match status" value="1"/>
</dbReference>
<dbReference type="Proteomes" id="UP000464314">
    <property type="component" value="Chromosome"/>
</dbReference>
<dbReference type="GO" id="GO:0042601">
    <property type="term" value="C:endospore-forming forespore"/>
    <property type="evidence" value="ECO:0007669"/>
    <property type="project" value="TreeGrafter"/>
</dbReference>
<dbReference type="AlphaFoldDB" id="A0A6P1TQJ8"/>
<accession>A0A6P1TQJ8</accession>
<evidence type="ECO:0000313" key="2">
    <source>
        <dbReference type="Proteomes" id="UP000464314"/>
    </source>
</evidence>
<dbReference type="GO" id="GO:1904047">
    <property type="term" value="F:S-adenosyl-L-methionine binding"/>
    <property type="evidence" value="ECO:0007669"/>
    <property type="project" value="TreeGrafter"/>
</dbReference>
<dbReference type="KEGG" id="anr:Ana3638_13715"/>
<dbReference type="GO" id="GO:0051539">
    <property type="term" value="F:4 iron, 4 sulfur cluster binding"/>
    <property type="evidence" value="ECO:0007669"/>
    <property type="project" value="TreeGrafter"/>
</dbReference>
<evidence type="ECO:0000313" key="1">
    <source>
        <dbReference type="EMBL" id="QHQ61698.1"/>
    </source>
</evidence>
<evidence type="ECO:0008006" key="3">
    <source>
        <dbReference type="Google" id="ProtNLM"/>
    </source>
</evidence>
<protein>
    <recommendedName>
        <fullName evidence="3">Nucleoside phosphorylase domain-containing protein</fullName>
    </recommendedName>
</protein>
<sequence>MLILTAALYCEALPFIEYYQLKKDTSFIKFQVFRNEDIILLITKTGAIHAAIATAYLCSLITTSPKDIFVNIGVCGSALKEDTPGTVYLCNKIMEWDTKRFFYPDILFTHPFMERSIITSPIIVNTDKFHTGQSDSDEIVICESVIKQSALVDMEAAGLYQAASYFYQPHQLFFLKIVSDNLTNTNITPDKLSALVQINVPFITGWTANIKSEFDKNDSAFTPEEEDYLGKLSKDLSLSVSMENQLIQLCKYYKLKEGNLIEPIREFFKDISLPCKTKIEGKKYFEQLSKKFI</sequence>
<name>A0A6P1TQJ8_9FIRM</name>
<dbReference type="RefSeq" id="WP_161838523.1">
    <property type="nucleotide sequence ID" value="NZ_CP048000.1"/>
</dbReference>
<proteinExistence type="predicted"/>
<reference evidence="1 2" key="1">
    <citation type="submission" date="2020-01" db="EMBL/GenBank/DDBJ databases">
        <title>Genome analysis of Anaerocolumna sp. CBA3638.</title>
        <authorList>
            <person name="Kim J."/>
            <person name="Roh S.W."/>
        </authorList>
    </citation>
    <scope>NUCLEOTIDE SEQUENCE [LARGE SCALE GENOMIC DNA]</scope>
    <source>
        <strain evidence="1 2">CBA3638</strain>
    </source>
</reference>
<gene>
    <name evidence="1" type="ORF">Ana3638_13715</name>
</gene>
<dbReference type="InterPro" id="IPR035994">
    <property type="entry name" value="Nucleoside_phosphorylase_sf"/>
</dbReference>
<organism evidence="1 2">
    <name type="scientific">Anaerocolumna sedimenticola</name>
    <dbReference type="NCBI Taxonomy" id="2696063"/>
    <lineage>
        <taxon>Bacteria</taxon>
        <taxon>Bacillati</taxon>
        <taxon>Bacillota</taxon>
        <taxon>Clostridia</taxon>
        <taxon>Lachnospirales</taxon>
        <taxon>Lachnospiraceae</taxon>
        <taxon>Anaerocolumna</taxon>
    </lineage>
</organism>
<keyword evidence="2" id="KW-1185">Reference proteome</keyword>
<dbReference type="InterPro" id="IPR049539">
    <property type="entry name" value="SPL"/>
</dbReference>
<dbReference type="GO" id="GO:0009116">
    <property type="term" value="P:nucleoside metabolic process"/>
    <property type="evidence" value="ECO:0007669"/>
    <property type="project" value="InterPro"/>
</dbReference>
<dbReference type="PANTHER" id="PTHR37822">
    <property type="entry name" value="SPORE PHOTOPRODUCT LYASE-RELATED"/>
    <property type="match status" value="1"/>
</dbReference>